<dbReference type="GO" id="GO:0000981">
    <property type="term" value="F:DNA-binding transcription factor activity, RNA polymerase II-specific"/>
    <property type="evidence" value="ECO:0007669"/>
    <property type="project" value="InterPro"/>
</dbReference>
<proteinExistence type="predicted"/>
<organism evidence="7 8">
    <name type="scientific">Stachybotrys elegans</name>
    <dbReference type="NCBI Taxonomy" id="80388"/>
    <lineage>
        <taxon>Eukaryota</taxon>
        <taxon>Fungi</taxon>
        <taxon>Dikarya</taxon>
        <taxon>Ascomycota</taxon>
        <taxon>Pezizomycotina</taxon>
        <taxon>Sordariomycetes</taxon>
        <taxon>Hypocreomycetidae</taxon>
        <taxon>Hypocreales</taxon>
        <taxon>Stachybotryaceae</taxon>
        <taxon>Stachybotrys</taxon>
    </lineage>
</organism>
<dbReference type="SMART" id="SM00906">
    <property type="entry name" value="Fungal_trans"/>
    <property type="match status" value="1"/>
</dbReference>
<dbReference type="CDD" id="cd00067">
    <property type="entry name" value="GAL4"/>
    <property type="match status" value="1"/>
</dbReference>
<dbReference type="SMART" id="SM00066">
    <property type="entry name" value="GAL4"/>
    <property type="match status" value="1"/>
</dbReference>
<dbReference type="InterPro" id="IPR007219">
    <property type="entry name" value="XnlR_reg_dom"/>
</dbReference>
<accession>A0A8K0SHU2</accession>
<reference evidence="7" key="1">
    <citation type="journal article" date="2021" name="Nat. Commun.">
        <title>Genetic determinants of endophytism in the Arabidopsis root mycobiome.</title>
        <authorList>
            <person name="Mesny F."/>
            <person name="Miyauchi S."/>
            <person name="Thiergart T."/>
            <person name="Pickel B."/>
            <person name="Atanasova L."/>
            <person name="Karlsson M."/>
            <person name="Huettel B."/>
            <person name="Barry K.W."/>
            <person name="Haridas S."/>
            <person name="Chen C."/>
            <person name="Bauer D."/>
            <person name="Andreopoulos W."/>
            <person name="Pangilinan J."/>
            <person name="LaButti K."/>
            <person name="Riley R."/>
            <person name="Lipzen A."/>
            <person name="Clum A."/>
            <person name="Drula E."/>
            <person name="Henrissat B."/>
            <person name="Kohler A."/>
            <person name="Grigoriev I.V."/>
            <person name="Martin F.M."/>
            <person name="Hacquard S."/>
        </authorList>
    </citation>
    <scope>NUCLEOTIDE SEQUENCE</scope>
    <source>
        <strain evidence="7">MPI-CAGE-CH-0235</strain>
    </source>
</reference>
<dbReference type="InterPro" id="IPR001138">
    <property type="entry name" value="Zn2Cys6_DnaBD"/>
</dbReference>
<dbReference type="SUPFAM" id="SSF57701">
    <property type="entry name" value="Zn2/Cys6 DNA-binding domain"/>
    <property type="match status" value="1"/>
</dbReference>
<evidence type="ECO:0000256" key="4">
    <source>
        <dbReference type="ARBA" id="ARBA00023163"/>
    </source>
</evidence>
<dbReference type="Gene3D" id="4.10.240.10">
    <property type="entry name" value="Zn(2)-C6 fungal-type DNA-binding domain"/>
    <property type="match status" value="1"/>
</dbReference>
<keyword evidence="8" id="KW-1185">Reference proteome</keyword>
<evidence type="ECO:0000256" key="2">
    <source>
        <dbReference type="ARBA" id="ARBA00022723"/>
    </source>
</evidence>
<sequence length="508" mass="56767">MGAMNACSLCKRGKRKCNRGRPSCANCSRLGKTCTYSEDSLVNPAPDDSWQPRSHADSMRSVGVASINTFLGFGSMDPASIQQSTGDLVLKIFGSWRNVLDVSTSFFTGTHQRLSAISKLRFLGELQSITATPKADFAALCLAILLIEQRPETKATDMLSSFYFHVKALINLIETVSGPSLNLLHGRSLMIFYELGHGLHTAAYISIGACARSARALGLDRKPWRLTDSSWDKLAREEEKRLWWAIVIMDRFVAMCNRDDVLVTKDPGPKDSLPIEDLLWSEGSTAAQIEPYINNPPLLDTSFNIAVGQMARECQVSHLVGRVVQLVYAPTTDIKFNTETARQLEHTLKAYLPLLSAEELSIGEYCGAFGMCNSALFILYEFMMSPNVAMTTSSEEIMQSIEHVAATGVAFAESSYHARHEHYPPEVYSPYLPYSLCQSAAVQHRLWRQTGHMSYKHNFYSVKRIIQQFTKRWKVAWQYLDVIEALEESGSPFAPLQTLVVPPRNLNI</sequence>
<dbReference type="GO" id="GO:0008270">
    <property type="term" value="F:zinc ion binding"/>
    <property type="evidence" value="ECO:0007669"/>
    <property type="project" value="InterPro"/>
</dbReference>
<comment type="subcellular location">
    <subcellularLocation>
        <location evidence="1">Nucleus</location>
    </subcellularLocation>
</comment>
<name>A0A8K0SHU2_9HYPO</name>
<keyword evidence="5" id="KW-0539">Nucleus</keyword>
<evidence type="ECO:0000256" key="3">
    <source>
        <dbReference type="ARBA" id="ARBA00023015"/>
    </source>
</evidence>
<dbReference type="PANTHER" id="PTHR47338">
    <property type="entry name" value="ZN(II)2CYS6 TRANSCRIPTION FACTOR (EUROFUNG)-RELATED"/>
    <property type="match status" value="1"/>
</dbReference>
<comment type="caution">
    <text evidence="7">The sequence shown here is derived from an EMBL/GenBank/DDBJ whole genome shotgun (WGS) entry which is preliminary data.</text>
</comment>
<evidence type="ECO:0000256" key="5">
    <source>
        <dbReference type="ARBA" id="ARBA00023242"/>
    </source>
</evidence>
<dbReference type="OrthoDB" id="3522308at2759"/>
<protein>
    <recommendedName>
        <fullName evidence="6">Zn(2)-C6 fungal-type domain-containing protein</fullName>
    </recommendedName>
</protein>
<keyword evidence="4" id="KW-0804">Transcription</keyword>
<evidence type="ECO:0000313" key="7">
    <source>
        <dbReference type="EMBL" id="KAH7309699.1"/>
    </source>
</evidence>
<dbReference type="AlphaFoldDB" id="A0A8K0SHU2"/>
<dbReference type="GO" id="GO:0003677">
    <property type="term" value="F:DNA binding"/>
    <property type="evidence" value="ECO:0007669"/>
    <property type="project" value="InterPro"/>
</dbReference>
<gene>
    <name evidence="7" type="ORF">B0I35DRAFT_85426</name>
</gene>
<dbReference type="InterPro" id="IPR050815">
    <property type="entry name" value="TF_fung"/>
</dbReference>
<dbReference type="Proteomes" id="UP000813444">
    <property type="component" value="Unassembled WGS sequence"/>
</dbReference>
<feature type="domain" description="Zn(2)-C6 fungal-type" evidence="6">
    <location>
        <begin position="6"/>
        <end position="36"/>
    </location>
</feature>
<keyword evidence="3" id="KW-0805">Transcription regulation</keyword>
<evidence type="ECO:0000256" key="1">
    <source>
        <dbReference type="ARBA" id="ARBA00004123"/>
    </source>
</evidence>
<dbReference type="PANTHER" id="PTHR47338:SF20">
    <property type="entry name" value="ZN(II)2CYS6 TRANSCRIPTION FACTOR (EUROFUNG)"/>
    <property type="match status" value="1"/>
</dbReference>
<dbReference type="EMBL" id="JAGPNK010000013">
    <property type="protein sequence ID" value="KAH7309699.1"/>
    <property type="molecule type" value="Genomic_DNA"/>
</dbReference>
<dbReference type="CDD" id="cd12148">
    <property type="entry name" value="fungal_TF_MHR"/>
    <property type="match status" value="1"/>
</dbReference>
<dbReference type="PROSITE" id="PS00463">
    <property type="entry name" value="ZN2_CY6_FUNGAL_1"/>
    <property type="match status" value="1"/>
</dbReference>
<dbReference type="Pfam" id="PF04082">
    <property type="entry name" value="Fungal_trans"/>
    <property type="match status" value="1"/>
</dbReference>
<keyword evidence="2" id="KW-0479">Metal-binding</keyword>
<dbReference type="GO" id="GO:0006351">
    <property type="term" value="P:DNA-templated transcription"/>
    <property type="evidence" value="ECO:0007669"/>
    <property type="project" value="InterPro"/>
</dbReference>
<dbReference type="PROSITE" id="PS50048">
    <property type="entry name" value="ZN2_CY6_FUNGAL_2"/>
    <property type="match status" value="1"/>
</dbReference>
<evidence type="ECO:0000313" key="8">
    <source>
        <dbReference type="Proteomes" id="UP000813444"/>
    </source>
</evidence>
<dbReference type="Pfam" id="PF00172">
    <property type="entry name" value="Zn_clus"/>
    <property type="match status" value="1"/>
</dbReference>
<dbReference type="InterPro" id="IPR036864">
    <property type="entry name" value="Zn2-C6_fun-type_DNA-bd_sf"/>
</dbReference>
<evidence type="ECO:0000259" key="6">
    <source>
        <dbReference type="PROSITE" id="PS50048"/>
    </source>
</evidence>
<dbReference type="GO" id="GO:0005634">
    <property type="term" value="C:nucleus"/>
    <property type="evidence" value="ECO:0007669"/>
    <property type="project" value="UniProtKB-SubCell"/>
</dbReference>